<organism evidence="2 3">
    <name type="scientific">Daphnia pulex</name>
    <name type="common">Water flea</name>
    <dbReference type="NCBI Taxonomy" id="6669"/>
    <lineage>
        <taxon>Eukaryota</taxon>
        <taxon>Metazoa</taxon>
        <taxon>Ecdysozoa</taxon>
        <taxon>Arthropoda</taxon>
        <taxon>Crustacea</taxon>
        <taxon>Branchiopoda</taxon>
        <taxon>Diplostraca</taxon>
        <taxon>Cladocera</taxon>
        <taxon>Anomopoda</taxon>
        <taxon>Daphniidae</taxon>
        <taxon>Daphnia</taxon>
    </lineage>
</organism>
<dbReference type="AlphaFoldDB" id="E9H6V1"/>
<name>E9H6V1_DAPPU</name>
<dbReference type="InParanoid" id="E9H6V1"/>
<accession>E9H6V1</accession>
<protein>
    <submittedName>
        <fullName evidence="2">Uncharacterized protein</fullName>
    </submittedName>
</protein>
<evidence type="ECO:0000313" key="3">
    <source>
        <dbReference type="Proteomes" id="UP000000305"/>
    </source>
</evidence>
<feature type="region of interest" description="Disordered" evidence="1">
    <location>
        <begin position="92"/>
        <end position="170"/>
    </location>
</feature>
<dbReference type="HOGENOM" id="CLU_1572228_0_0_1"/>
<feature type="compositionally biased region" description="Acidic residues" evidence="1">
    <location>
        <begin position="98"/>
        <end position="127"/>
    </location>
</feature>
<dbReference type="Proteomes" id="UP000000305">
    <property type="component" value="Unassembled WGS sequence"/>
</dbReference>
<evidence type="ECO:0000256" key="1">
    <source>
        <dbReference type="SAM" id="MobiDB-lite"/>
    </source>
</evidence>
<dbReference type="EMBL" id="GL732599">
    <property type="protein sequence ID" value="EFX72503.1"/>
    <property type="molecule type" value="Genomic_DNA"/>
</dbReference>
<dbReference type="KEGG" id="dpx:DAPPUDRAFT_110739"/>
<gene>
    <name evidence="2" type="ORF">DAPPUDRAFT_110739</name>
</gene>
<feature type="compositionally biased region" description="Acidic residues" evidence="1">
    <location>
        <begin position="135"/>
        <end position="148"/>
    </location>
</feature>
<keyword evidence="3" id="KW-1185">Reference proteome</keyword>
<proteinExistence type="predicted"/>
<reference evidence="2 3" key="1">
    <citation type="journal article" date="2011" name="Science">
        <title>The ecoresponsive genome of Daphnia pulex.</title>
        <authorList>
            <person name="Colbourne J.K."/>
            <person name="Pfrender M.E."/>
            <person name="Gilbert D."/>
            <person name="Thomas W.K."/>
            <person name="Tucker A."/>
            <person name="Oakley T.H."/>
            <person name="Tokishita S."/>
            <person name="Aerts A."/>
            <person name="Arnold G.J."/>
            <person name="Basu M.K."/>
            <person name="Bauer D.J."/>
            <person name="Caceres C.E."/>
            <person name="Carmel L."/>
            <person name="Casola C."/>
            <person name="Choi J.H."/>
            <person name="Detter J.C."/>
            <person name="Dong Q."/>
            <person name="Dusheyko S."/>
            <person name="Eads B.D."/>
            <person name="Frohlich T."/>
            <person name="Geiler-Samerotte K.A."/>
            <person name="Gerlach D."/>
            <person name="Hatcher P."/>
            <person name="Jogdeo S."/>
            <person name="Krijgsveld J."/>
            <person name="Kriventseva E.V."/>
            <person name="Kultz D."/>
            <person name="Laforsch C."/>
            <person name="Lindquist E."/>
            <person name="Lopez J."/>
            <person name="Manak J.R."/>
            <person name="Muller J."/>
            <person name="Pangilinan J."/>
            <person name="Patwardhan R.P."/>
            <person name="Pitluck S."/>
            <person name="Pritham E.J."/>
            <person name="Rechtsteiner A."/>
            <person name="Rho M."/>
            <person name="Rogozin I.B."/>
            <person name="Sakarya O."/>
            <person name="Salamov A."/>
            <person name="Schaack S."/>
            <person name="Shapiro H."/>
            <person name="Shiga Y."/>
            <person name="Skalitzky C."/>
            <person name="Smith Z."/>
            <person name="Souvorov A."/>
            <person name="Sung W."/>
            <person name="Tang Z."/>
            <person name="Tsuchiya D."/>
            <person name="Tu H."/>
            <person name="Vos H."/>
            <person name="Wang M."/>
            <person name="Wolf Y.I."/>
            <person name="Yamagata H."/>
            <person name="Yamada T."/>
            <person name="Ye Y."/>
            <person name="Shaw J.R."/>
            <person name="Andrews J."/>
            <person name="Crease T.J."/>
            <person name="Tang H."/>
            <person name="Lucas S.M."/>
            <person name="Robertson H.M."/>
            <person name="Bork P."/>
            <person name="Koonin E.V."/>
            <person name="Zdobnov E.M."/>
            <person name="Grigoriev I.V."/>
            <person name="Lynch M."/>
            <person name="Boore J.L."/>
        </authorList>
    </citation>
    <scope>NUCLEOTIDE SEQUENCE [LARGE SCALE GENOMIC DNA]</scope>
</reference>
<evidence type="ECO:0000313" key="2">
    <source>
        <dbReference type="EMBL" id="EFX72503.1"/>
    </source>
</evidence>
<sequence length="170" mass="19751">MDITSVAQLDADISHPKQRLCFPKPLLPSKQILKLWLLFRLRPSVDLGRHLFRFPHCKRDHSTRRRVDRLIVMKAKLSAWIPAVTKKQLVLTGHVGGEDLDDEEEGDYEEVEEEEQEEEEEEDEGVEGAERELGEVQDDEEVEEEEFKDDEKVKEEEERDQEAEAIAIAS</sequence>